<name>A0A6J4HK56_9SPHI</name>
<gene>
    <name evidence="1" type="ORF">AVDCRST_MAG56-737</name>
</gene>
<sequence>MKGLDQPKRVSVEEYLVNEARAEYKSEYHNGIVVPVHRTVNEQGKIILLIGRGAASA</sequence>
<evidence type="ECO:0000313" key="1">
    <source>
        <dbReference type="EMBL" id="CAA9226782.1"/>
    </source>
</evidence>
<proteinExistence type="predicted"/>
<reference evidence="1" key="1">
    <citation type="submission" date="2020-02" db="EMBL/GenBank/DDBJ databases">
        <authorList>
            <person name="Meier V. D."/>
        </authorList>
    </citation>
    <scope>NUCLEOTIDE SEQUENCE</scope>
    <source>
        <strain evidence="1">AVDCRST_MAG56</strain>
    </source>
</reference>
<organism evidence="1">
    <name type="scientific">uncultured Cytophagales bacterium</name>
    <dbReference type="NCBI Taxonomy" id="158755"/>
    <lineage>
        <taxon>Bacteria</taxon>
        <taxon>Pseudomonadati</taxon>
        <taxon>Bacteroidota</taxon>
        <taxon>Sphingobacteriia</taxon>
        <taxon>Sphingobacteriales</taxon>
        <taxon>environmental samples</taxon>
    </lineage>
</organism>
<protein>
    <submittedName>
        <fullName evidence="1">Uncharacterized protein</fullName>
    </submittedName>
</protein>
<accession>A0A6J4HK56</accession>
<dbReference type="AlphaFoldDB" id="A0A6J4HK56"/>
<dbReference type="EMBL" id="CADCTQ010000066">
    <property type="protein sequence ID" value="CAA9226782.1"/>
    <property type="molecule type" value="Genomic_DNA"/>
</dbReference>